<name>A0A7C3EQA1_UNCW3</name>
<dbReference type="EC" id="2.8.1.7" evidence="3"/>
<protein>
    <recommendedName>
        <fullName evidence="3">cysteine desulfurase</fullName>
        <ecNumber evidence="3">2.8.1.7</ecNumber>
    </recommendedName>
</protein>
<dbReference type="GO" id="GO:0031071">
    <property type="term" value="F:cysteine desulfurase activity"/>
    <property type="evidence" value="ECO:0007669"/>
    <property type="project" value="UniProtKB-EC"/>
</dbReference>
<sequence>MKMRVYLDNNSTTPIDPRVKEAIAPYLTDIFGNPSNLHSFGRECAEGIEKAREQVAAFLNAKPAEIFFTSGGTEANNWAIKGVAAALMLKKGRHIITSPIEHASVLGSANYLAEMGWQISYLPVDAYGIVDPEAVRKAITPQTVLVSVMLANNEIGTIEPVREIVRICHEHEVLVHTDAVSAAGKIEIDVQNLGVDLMTISGHKIHAPKGIGVLFIRSGTPIVPLIHGGHHQRGLRAGTENVIGIIGIGKACEILKEEWQQNVARIRQLRDRLEKGILARISDVRLNGHPEKRLPNTSHFSVAYVEGEALLMNLDLEGIAVASGSACSSGEPEPSPTVKAIGVPEIYRNSVVRFSLGEENTEAEIDYAVEVMERVVKRLREISPLKPGG</sequence>
<dbReference type="InterPro" id="IPR000192">
    <property type="entry name" value="Aminotrans_V_dom"/>
</dbReference>
<dbReference type="Gene3D" id="1.10.260.50">
    <property type="match status" value="1"/>
</dbReference>
<evidence type="ECO:0000256" key="7">
    <source>
        <dbReference type="ARBA" id="ARBA00023004"/>
    </source>
</evidence>
<dbReference type="InterPro" id="IPR015421">
    <property type="entry name" value="PyrdxlP-dep_Trfase_major"/>
</dbReference>
<evidence type="ECO:0000313" key="13">
    <source>
        <dbReference type="EMBL" id="HFJ53451.1"/>
    </source>
</evidence>
<organism evidence="13">
    <name type="scientific">candidate division WOR-3 bacterium</name>
    <dbReference type="NCBI Taxonomy" id="2052148"/>
    <lineage>
        <taxon>Bacteria</taxon>
        <taxon>Bacteria division WOR-3</taxon>
    </lineage>
</organism>
<dbReference type="InterPro" id="IPR016454">
    <property type="entry name" value="Cysteine_dSase"/>
</dbReference>
<comment type="similarity">
    <text evidence="2">Belongs to the class-V pyridoxal-phosphate-dependent aminotransferase family. NifS/IscS subfamily.</text>
</comment>
<keyword evidence="8" id="KW-0411">Iron-sulfur</keyword>
<evidence type="ECO:0000256" key="4">
    <source>
        <dbReference type="ARBA" id="ARBA00022679"/>
    </source>
</evidence>
<keyword evidence="6" id="KW-0663">Pyridoxal phosphate</keyword>
<accession>A0A7C3EQA1</accession>
<keyword evidence="4" id="KW-0808">Transferase</keyword>
<dbReference type="SUPFAM" id="SSF53383">
    <property type="entry name" value="PLP-dependent transferases"/>
    <property type="match status" value="1"/>
</dbReference>
<evidence type="ECO:0000256" key="6">
    <source>
        <dbReference type="ARBA" id="ARBA00022898"/>
    </source>
</evidence>
<evidence type="ECO:0000259" key="11">
    <source>
        <dbReference type="Pfam" id="PF00266"/>
    </source>
</evidence>
<dbReference type="AlphaFoldDB" id="A0A7C3EQA1"/>
<dbReference type="NCBIfam" id="NF002806">
    <property type="entry name" value="PRK02948.1"/>
    <property type="match status" value="1"/>
</dbReference>
<dbReference type="Gene3D" id="3.90.1150.10">
    <property type="entry name" value="Aspartate Aminotransferase, domain 1"/>
    <property type="match status" value="1"/>
</dbReference>
<dbReference type="EMBL" id="DSTU01000003">
    <property type="protein sequence ID" value="HFJ53451.1"/>
    <property type="molecule type" value="Genomic_DNA"/>
</dbReference>
<dbReference type="Pfam" id="PF00266">
    <property type="entry name" value="Aminotran_5"/>
    <property type="match status" value="1"/>
</dbReference>
<evidence type="ECO:0000256" key="3">
    <source>
        <dbReference type="ARBA" id="ARBA00012239"/>
    </source>
</evidence>
<evidence type="ECO:0000256" key="1">
    <source>
        <dbReference type="ARBA" id="ARBA00001933"/>
    </source>
</evidence>
<dbReference type="InterPro" id="IPR015424">
    <property type="entry name" value="PyrdxlP-dep_Trfase"/>
</dbReference>
<evidence type="ECO:0000256" key="10">
    <source>
        <dbReference type="RuleBase" id="RU004504"/>
    </source>
</evidence>
<dbReference type="InterPro" id="IPR020578">
    <property type="entry name" value="Aminotrans_V_PyrdxlP_BS"/>
</dbReference>
<dbReference type="PANTHER" id="PTHR11601:SF34">
    <property type="entry name" value="CYSTEINE DESULFURASE"/>
    <property type="match status" value="1"/>
</dbReference>
<evidence type="ECO:0000256" key="8">
    <source>
        <dbReference type="ARBA" id="ARBA00023014"/>
    </source>
</evidence>
<dbReference type="GO" id="GO:0046872">
    <property type="term" value="F:metal ion binding"/>
    <property type="evidence" value="ECO:0007669"/>
    <property type="project" value="UniProtKB-KW"/>
</dbReference>
<proteinExistence type="inferred from homology"/>
<evidence type="ECO:0000256" key="9">
    <source>
        <dbReference type="ARBA" id="ARBA00050776"/>
    </source>
</evidence>
<gene>
    <name evidence="12" type="ORF">ENP94_02495</name>
    <name evidence="13" type="ORF">ENS16_02010</name>
</gene>
<comment type="cofactor">
    <cofactor evidence="1 10">
        <name>pyridoxal 5'-phosphate</name>
        <dbReference type="ChEBI" id="CHEBI:597326"/>
    </cofactor>
</comment>
<feature type="domain" description="Aminotransferase class V" evidence="11">
    <location>
        <begin position="5"/>
        <end position="367"/>
    </location>
</feature>
<keyword evidence="7" id="KW-0408">Iron</keyword>
<keyword evidence="5" id="KW-0479">Metal-binding</keyword>
<dbReference type="FunFam" id="3.40.640.10:FF:000084">
    <property type="entry name" value="IscS-like cysteine desulfurase"/>
    <property type="match status" value="1"/>
</dbReference>
<evidence type="ECO:0000256" key="5">
    <source>
        <dbReference type="ARBA" id="ARBA00022723"/>
    </source>
</evidence>
<dbReference type="Gene3D" id="3.40.640.10">
    <property type="entry name" value="Type I PLP-dependent aspartate aminotransferase-like (Major domain)"/>
    <property type="match status" value="1"/>
</dbReference>
<comment type="catalytic activity">
    <reaction evidence="9">
        <text>(sulfur carrier)-H + L-cysteine = (sulfur carrier)-SH + L-alanine</text>
        <dbReference type="Rhea" id="RHEA:43892"/>
        <dbReference type="Rhea" id="RHEA-COMP:14737"/>
        <dbReference type="Rhea" id="RHEA-COMP:14739"/>
        <dbReference type="ChEBI" id="CHEBI:29917"/>
        <dbReference type="ChEBI" id="CHEBI:35235"/>
        <dbReference type="ChEBI" id="CHEBI:57972"/>
        <dbReference type="ChEBI" id="CHEBI:64428"/>
        <dbReference type="EC" id="2.8.1.7"/>
    </reaction>
</comment>
<dbReference type="PANTHER" id="PTHR11601">
    <property type="entry name" value="CYSTEINE DESULFURYLASE FAMILY MEMBER"/>
    <property type="match status" value="1"/>
</dbReference>
<dbReference type="InterPro" id="IPR015422">
    <property type="entry name" value="PyrdxlP-dep_Trfase_small"/>
</dbReference>
<dbReference type="GO" id="GO:0051536">
    <property type="term" value="F:iron-sulfur cluster binding"/>
    <property type="evidence" value="ECO:0007669"/>
    <property type="project" value="UniProtKB-KW"/>
</dbReference>
<dbReference type="EMBL" id="DSLG01000003">
    <property type="protein sequence ID" value="HEA86860.1"/>
    <property type="molecule type" value="Genomic_DNA"/>
</dbReference>
<reference evidence="13" key="1">
    <citation type="journal article" date="2020" name="mSystems">
        <title>Genome- and Community-Level Interaction Insights into Carbon Utilization and Element Cycling Functions of Hydrothermarchaeota in Hydrothermal Sediment.</title>
        <authorList>
            <person name="Zhou Z."/>
            <person name="Liu Y."/>
            <person name="Xu W."/>
            <person name="Pan J."/>
            <person name="Luo Z.H."/>
            <person name="Li M."/>
        </authorList>
    </citation>
    <scope>NUCLEOTIDE SEQUENCE [LARGE SCALE GENOMIC DNA]</scope>
    <source>
        <strain evidence="12">SpSt-265</strain>
        <strain evidence="13">SpSt-465</strain>
    </source>
</reference>
<dbReference type="PROSITE" id="PS00595">
    <property type="entry name" value="AA_TRANSFER_CLASS_5"/>
    <property type="match status" value="1"/>
</dbReference>
<evidence type="ECO:0000256" key="2">
    <source>
        <dbReference type="ARBA" id="ARBA00006490"/>
    </source>
</evidence>
<dbReference type="PIRSF" id="PIRSF005572">
    <property type="entry name" value="NifS"/>
    <property type="match status" value="1"/>
</dbReference>
<evidence type="ECO:0000313" key="12">
    <source>
        <dbReference type="EMBL" id="HEA86860.1"/>
    </source>
</evidence>
<comment type="caution">
    <text evidence="13">The sequence shown here is derived from an EMBL/GenBank/DDBJ whole genome shotgun (WGS) entry which is preliminary data.</text>
</comment>